<dbReference type="Pfam" id="PF02311">
    <property type="entry name" value="AraC_binding"/>
    <property type="match status" value="1"/>
</dbReference>
<keyword evidence="1" id="KW-0805">Transcription regulation</keyword>
<dbReference type="PANTHER" id="PTHR43280">
    <property type="entry name" value="ARAC-FAMILY TRANSCRIPTIONAL REGULATOR"/>
    <property type="match status" value="1"/>
</dbReference>
<dbReference type="SUPFAM" id="SSF46689">
    <property type="entry name" value="Homeodomain-like"/>
    <property type="match status" value="2"/>
</dbReference>
<evidence type="ECO:0000256" key="3">
    <source>
        <dbReference type="ARBA" id="ARBA00023163"/>
    </source>
</evidence>
<keyword evidence="3" id="KW-0804">Transcription</keyword>
<name>E0IAR7_9BACL</name>
<proteinExistence type="predicted"/>
<keyword evidence="6" id="KW-1185">Reference proteome</keyword>
<dbReference type="eggNOG" id="COG2169">
    <property type="taxonomic scope" value="Bacteria"/>
</dbReference>
<dbReference type="InterPro" id="IPR037923">
    <property type="entry name" value="HTH-like"/>
</dbReference>
<dbReference type="PANTHER" id="PTHR43280:SF28">
    <property type="entry name" value="HTH-TYPE TRANSCRIPTIONAL ACTIVATOR RHAS"/>
    <property type="match status" value="1"/>
</dbReference>
<evidence type="ECO:0000256" key="1">
    <source>
        <dbReference type="ARBA" id="ARBA00023015"/>
    </source>
</evidence>
<dbReference type="EMBL" id="AEDD01000007">
    <property type="protein sequence ID" value="EFM10471.1"/>
    <property type="molecule type" value="Genomic_DNA"/>
</dbReference>
<sequence length="293" mass="33715">MNRLFELLQFQGRPYLWAHATRSTEHFKGYYHWHQGCELLLVHEGAGKVIVNQQSYDIRRGMLFFFQPFQLHHVFVEADAATPYVRTVFHFDPAPLESGLAPFPRLQHLYMKLKQGTMAEQAFDLAEELDVLLPACEAFTRTQSQEAQGKQRVNDEEEAGLLLLQFLSAVNRRLAVVQPDNASARTPRYSEVIMQWVEAHYGEAFELERLSEELHLSKAYVSRVFQRETGSSLTDYIAARRMKEACRLLQTTDLPIRIIGECVGLSNTSYFISAFKKVIGSTPYKYKRNASQT</sequence>
<organism evidence="5 6">
    <name type="scientific">Paenibacillus curdlanolyticus YK9</name>
    <dbReference type="NCBI Taxonomy" id="717606"/>
    <lineage>
        <taxon>Bacteria</taxon>
        <taxon>Bacillati</taxon>
        <taxon>Bacillota</taxon>
        <taxon>Bacilli</taxon>
        <taxon>Bacillales</taxon>
        <taxon>Paenibacillaceae</taxon>
        <taxon>Paenibacillus</taxon>
    </lineage>
</organism>
<dbReference type="AlphaFoldDB" id="E0IAR7"/>
<dbReference type="InterPro" id="IPR018060">
    <property type="entry name" value="HTH_AraC"/>
</dbReference>
<dbReference type="STRING" id="717606.PaecuDRAFT_2907"/>
<dbReference type="Gene3D" id="1.10.10.60">
    <property type="entry name" value="Homeodomain-like"/>
    <property type="match status" value="2"/>
</dbReference>
<evidence type="ECO:0000256" key="2">
    <source>
        <dbReference type="ARBA" id="ARBA00023125"/>
    </source>
</evidence>
<evidence type="ECO:0000259" key="4">
    <source>
        <dbReference type="PROSITE" id="PS01124"/>
    </source>
</evidence>
<dbReference type="SMART" id="SM00342">
    <property type="entry name" value="HTH_ARAC"/>
    <property type="match status" value="1"/>
</dbReference>
<dbReference type="InterPro" id="IPR009057">
    <property type="entry name" value="Homeodomain-like_sf"/>
</dbReference>
<evidence type="ECO:0000313" key="6">
    <source>
        <dbReference type="Proteomes" id="UP000005387"/>
    </source>
</evidence>
<dbReference type="PROSITE" id="PS01124">
    <property type="entry name" value="HTH_ARAC_FAMILY_2"/>
    <property type="match status" value="1"/>
</dbReference>
<dbReference type="Gene3D" id="2.60.120.10">
    <property type="entry name" value="Jelly Rolls"/>
    <property type="match status" value="1"/>
</dbReference>
<gene>
    <name evidence="5" type="ORF">PaecuDRAFT_2907</name>
</gene>
<dbReference type="Pfam" id="PF12833">
    <property type="entry name" value="HTH_18"/>
    <property type="match status" value="1"/>
</dbReference>
<evidence type="ECO:0000313" key="5">
    <source>
        <dbReference type="EMBL" id="EFM10471.1"/>
    </source>
</evidence>
<dbReference type="RefSeq" id="WP_006038897.1">
    <property type="nucleotide sequence ID" value="NZ_AEDD01000007.1"/>
</dbReference>
<dbReference type="InterPro" id="IPR018062">
    <property type="entry name" value="HTH_AraC-typ_CS"/>
</dbReference>
<dbReference type="InterPro" id="IPR003313">
    <property type="entry name" value="AraC-bd"/>
</dbReference>
<reference evidence="5 6" key="1">
    <citation type="submission" date="2010-07" db="EMBL/GenBank/DDBJ databases">
        <title>The draft genome of Paenibacillus curdlanolyticus YK9.</title>
        <authorList>
            <consortium name="US DOE Joint Genome Institute (JGI-PGF)"/>
            <person name="Lucas S."/>
            <person name="Copeland A."/>
            <person name="Lapidus A."/>
            <person name="Cheng J.-F."/>
            <person name="Bruce D."/>
            <person name="Goodwin L."/>
            <person name="Pitluck S."/>
            <person name="Land M.L."/>
            <person name="Hauser L."/>
            <person name="Chang Y.-J."/>
            <person name="Jeffries C."/>
            <person name="Anderson I.J."/>
            <person name="Johnson E."/>
            <person name="Loganathan U."/>
            <person name="Mulhopadhyay B."/>
            <person name="Kyrpides N."/>
            <person name="Woyke T.J."/>
        </authorList>
    </citation>
    <scope>NUCLEOTIDE SEQUENCE [LARGE SCALE GENOMIC DNA]</scope>
    <source>
        <strain evidence="5 6">YK9</strain>
    </source>
</reference>
<dbReference type="PROSITE" id="PS00041">
    <property type="entry name" value="HTH_ARAC_FAMILY_1"/>
    <property type="match status" value="1"/>
</dbReference>
<dbReference type="Proteomes" id="UP000005387">
    <property type="component" value="Unassembled WGS sequence"/>
</dbReference>
<dbReference type="GO" id="GO:0043565">
    <property type="term" value="F:sequence-specific DNA binding"/>
    <property type="evidence" value="ECO:0007669"/>
    <property type="project" value="InterPro"/>
</dbReference>
<keyword evidence="2" id="KW-0238">DNA-binding</keyword>
<feature type="domain" description="HTH araC/xylS-type" evidence="4">
    <location>
        <begin position="191"/>
        <end position="289"/>
    </location>
</feature>
<accession>E0IAR7</accession>
<dbReference type="InterPro" id="IPR014710">
    <property type="entry name" value="RmlC-like_jellyroll"/>
</dbReference>
<dbReference type="GO" id="GO:0003700">
    <property type="term" value="F:DNA-binding transcription factor activity"/>
    <property type="evidence" value="ECO:0007669"/>
    <property type="project" value="InterPro"/>
</dbReference>
<dbReference type="OrthoDB" id="9809338at2"/>
<dbReference type="SUPFAM" id="SSF51215">
    <property type="entry name" value="Regulatory protein AraC"/>
    <property type="match status" value="1"/>
</dbReference>
<protein>
    <submittedName>
        <fullName evidence="5">Transcriptional regulator, AraC family</fullName>
    </submittedName>
</protein>